<feature type="coiled-coil region" evidence="1">
    <location>
        <begin position="78"/>
        <end position="276"/>
    </location>
</feature>
<evidence type="ECO:0008006" key="5">
    <source>
        <dbReference type="Google" id="ProtNLM"/>
    </source>
</evidence>
<dbReference type="AlphaFoldDB" id="A3IWW5"/>
<dbReference type="Gene3D" id="1.10.287.1490">
    <property type="match status" value="1"/>
</dbReference>
<evidence type="ECO:0000313" key="3">
    <source>
        <dbReference type="EMBL" id="EAZ89016.1"/>
    </source>
</evidence>
<keyword evidence="4" id="KW-1185">Reference proteome</keyword>
<dbReference type="PANTHER" id="PTHR34707:SF1">
    <property type="entry name" value="VIMENTIN-TYPE INTERMEDIATE FILAMENT-ASSOCIATED COILED-COIL PROTEIN"/>
    <property type="match status" value="1"/>
</dbReference>
<feature type="transmembrane region" description="Helical" evidence="2">
    <location>
        <begin position="46"/>
        <end position="67"/>
    </location>
</feature>
<accession>A3IWW5</accession>
<dbReference type="Proteomes" id="UP000003781">
    <property type="component" value="Unassembled WGS sequence"/>
</dbReference>
<dbReference type="EMBL" id="AAXW01000057">
    <property type="protein sequence ID" value="EAZ89016.1"/>
    <property type="molecule type" value="Genomic_DNA"/>
</dbReference>
<proteinExistence type="predicted"/>
<dbReference type="GO" id="GO:0045098">
    <property type="term" value="C:type III intermediate filament"/>
    <property type="evidence" value="ECO:0007669"/>
    <property type="project" value="TreeGrafter"/>
</dbReference>
<comment type="caution">
    <text evidence="3">The sequence shown here is derived from an EMBL/GenBank/DDBJ whole genome shotgun (WGS) entry which is preliminary data.</text>
</comment>
<keyword evidence="2" id="KW-0812">Transmembrane</keyword>
<name>A3IWW5_9CHRO</name>
<dbReference type="RefSeq" id="WP_008277871.1">
    <property type="nucleotide sequence ID" value="NZ_AAXW01000057.1"/>
</dbReference>
<dbReference type="Pfam" id="PF11283">
    <property type="entry name" value="DUF3084"/>
    <property type="match status" value="1"/>
</dbReference>
<dbReference type="InterPro" id="IPR021435">
    <property type="entry name" value="DUF3084"/>
</dbReference>
<protein>
    <recommendedName>
        <fullName evidence="5">DUF3084 domain-containing protein</fullName>
    </recommendedName>
</protein>
<keyword evidence="2" id="KW-1133">Transmembrane helix</keyword>
<keyword evidence="2" id="KW-0472">Membrane</keyword>
<dbReference type="PANTHER" id="PTHR34707">
    <property type="entry name" value="VIMENTIN-TYPE INTERMEDIATE FILAMENT-ASSOCIATED COILED-COIL PROTEIN"/>
    <property type="match status" value="1"/>
</dbReference>
<dbReference type="eggNOG" id="COG4372">
    <property type="taxonomic scope" value="Bacteria"/>
</dbReference>
<dbReference type="OrthoDB" id="9812848at2"/>
<dbReference type="SUPFAM" id="SSF57997">
    <property type="entry name" value="Tropomyosin"/>
    <property type="match status" value="1"/>
</dbReference>
<keyword evidence="1" id="KW-0175">Coiled coil</keyword>
<evidence type="ECO:0000256" key="2">
    <source>
        <dbReference type="SAM" id="Phobius"/>
    </source>
</evidence>
<organism evidence="3 4">
    <name type="scientific">Crocosphaera chwakensis CCY0110</name>
    <dbReference type="NCBI Taxonomy" id="391612"/>
    <lineage>
        <taxon>Bacteria</taxon>
        <taxon>Bacillati</taxon>
        <taxon>Cyanobacteriota</taxon>
        <taxon>Cyanophyceae</taxon>
        <taxon>Oscillatoriophycideae</taxon>
        <taxon>Chroococcales</taxon>
        <taxon>Aphanothecaceae</taxon>
        <taxon>Crocosphaera</taxon>
        <taxon>Crocosphaera chwakensis</taxon>
    </lineage>
</organism>
<reference evidence="3 4" key="1">
    <citation type="submission" date="2007-03" db="EMBL/GenBank/DDBJ databases">
        <authorList>
            <person name="Stal L."/>
            <person name="Ferriera S."/>
            <person name="Johnson J."/>
            <person name="Kravitz S."/>
            <person name="Beeson K."/>
            <person name="Sutton G."/>
            <person name="Rogers Y.-H."/>
            <person name="Friedman R."/>
            <person name="Frazier M."/>
            <person name="Venter J.C."/>
        </authorList>
    </citation>
    <scope>NUCLEOTIDE SEQUENCE [LARGE SCALE GENOMIC DNA]</scope>
    <source>
        <strain evidence="3 4">CCY0110</strain>
    </source>
</reference>
<evidence type="ECO:0000256" key="1">
    <source>
        <dbReference type="SAM" id="Coils"/>
    </source>
</evidence>
<evidence type="ECO:0000313" key="4">
    <source>
        <dbReference type="Proteomes" id="UP000003781"/>
    </source>
</evidence>
<sequence length="486" mass="55009">MTSAYILIASILILGGLVAALGDRLGSRVGKKRLTICGLRPKQTAVVVTVLTGTLIAASTFGILLAFSKSLREGLFQLDEIQKQLRIAKADLERLGIDKEDIEKELQKAKEEQKTVEKKLQSTNENFNQAKQQLKAVSNQAVQLKADIQSLLNERKQLRQNKIELDQEIQQLKQEVSQRDEELKKGKAQIAQQTQILNERQQRLQSLEEQQSTLQAEIDRRDEEITQLDQAINDKDMALKEREFQLQELEKESNYLQRQVALLEQYYQTYQELRERKIAIVRGQVLSIGAVRLVVPKAGTQVVDELLRQANRTAIELVGKENIKSDERVVKITQGQVQQLVEQLQDEQEYVVRIIAAGNYVQGEQEVRVFADIALNQKIFSEGETIAIISMDSLELTDEIIQERLDLLLSATQFRARRSGILGGIQVGDGRLKTVVDFIEEIKEYEEGLDELRAVAMEDTKTIGPLKLKLLGIKNGEIIIESKEAS</sequence>
<gene>
    <name evidence="3" type="ORF">CY0110_23031</name>
</gene>